<keyword evidence="3" id="KW-1185">Reference proteome</keyword>
<evidence type="ECO:0000313" key="2">
    <source>
        <dbReference type="EMBL" id="KAK4800841.1"/>
    </source>
</evidence>
<evidence type="ECO:0000256" key="1">
    <source>
        <dbReference type="SAM" id="MobiDB-lite"/>
    </source>
</evidence>
<comment type="caution">
    <text evidence="2">The sequence shown here is derived from an EMBL/GenBank/DDBJ whole genome shotgun (WGS) entry which is preliminary data.</text>
</comment>
<name>A0AAN7MTY8_TRANT</name>
<sequence length="124" mass="12284">MDVSESAGGSIAGEGLKSGGNPRGEPASDAGDGGIPGEYRGDENPGSVSGESASGGSDSGLTERYCGKRGASSLVSGDGAKGLASSCSDRVAAARESTAASRTKVGNFPWFFMVDSIDRSRDAS</sequence>
<protein>
    <submittedName>
        <fullName evidence="2">Uncharacterized protein</fullName>
    </submittedName>
</protein>
<dbReference type="Proteomes" id="UP001346149">
    <property type="component" value="Unassembled WGS sequence"/>
</dbReference>
<feature type="region of interest" description="Disordered" evidence="1">
    <location>
        <begin position="1"/>
        <end position="65"/>
    </location>
</feature>
<evidence type="ECO:0000313" key="3">
    <source>
        <dbReference type="Proteomes" id="UP001346149"/>
    </source>
</evidence>
<feature type="compositionally biased region" description="Gly residues" evidence="1">
    <location>
        <begin position="10"/>
        <end position="22"/>
    </location>
</feature>
<feature type="compositionally biased region" description="Low complexity" evidence="1">
    <location>
        <begin position="46"/>
        <end position="60"/>
    </location>
</feature>
<organism evidence="2 3">
    <name type="scientific">Trapa natans</name>
    <name type="common">Water chestnut</name>
    <dbReference type="NCBI Taxonomy" id="22666"/>
    <lineage>
        <taxon>Eukaryota</taxon>
        <taxon>Viridiplantae</taxon>
        <taxon>Streptophyta</taxon>
        <taxon>Embryophyta</taxon>
        <taxon>Tracheophyta</taxon>
        <taxon>Spermatophyta</taxon>
        <taxon>Magnoliopsida</taxon>
        <taxon>eudicotyledons</taxon>
        <taxon>Gunneridae</taxon>
        <taxon>Pentapetalae</taxon>
        <taxon>rosids</taxon>
        <taxon>malvids</taxon>
        <taxon>Myrtales</taxon>
        <taxon>Lythraceae</taxon>
        <taxon>Trapa</taxon>
    </lineage>
</organism>
<reference evidence="2 3" key="1">
    <citation type="journal article" date="2023" name="Hortic Res">
        <title>Pangenome of water caltrop reveals structural variations and asymmetric subgenome divergence after allopolyploidization.</title>
        <authorList>
            <person name="Zhang X."/>
            <person name="Chen Y."/>
            <person name="Wang L."/>
            <person name="Yuan Y."/>
            <person name="Fang M."/>
            <person name="Shi L."/>
            <person name="Lu R."/>
            <person name="Comes H.P."/>
            <person name="Ma Y."/>
            <person name="Chen Y."/>
            <person name="Huang G."/>
            <person name="Zhou Y."/>
            <person name="Zheng Z."/>
            <person name="Qiu Y."/>
        </authorList>
    </citation>
    <scope>NUCLEOTIDE SEQUENCE [LARGE SCALE GENOMIC DNA]</scope>
    <source>
        <strain evidence="2">F231</strain>
    </source>
</reference>
<proteinExistence type="predicted"/>
<dbReference type="EMBL" id="JAXQNO010000003">
    <property type="protein sequence ID" value="KAK4800841.1"/>
    <property type="molecule type" value="Genomic_DNA"/>
</dbReference>
<accession>A0AAN7MTY8</accession>
<dbReference type="AlphaFoldDB" id="A0AAN7MTY8"/>
<gene>
    <name evidence="2" type="ORF">SAY86_021328</name>
</gene>